<proteinExistence type="predicted"/>
<comment type="subcellular location">
    <subcellularLocation>
        <location evidence="1">Membrane</location>
        <topology evidence="1">Multi-pass membrane protein</topology>
    </subcellularLocation>
</comment>
<comment type="caution">
    <text evidence="6">The sequence shown here is derived from an EMBL/GenBank/DDBJ whole genome shotgun (WGS) entry which is preliminary data.</text>
</comment>
<feature type="transmembrane region" description="Helical" evidence="5">
    <location>
        <begin position="378"/>
        <end position="402"/>
    </location>
</feature>
<name>A0A8H8R7S9_9HELO</name>
<keyword evidence="4 5" id="KW-0472">Membrane</keyword>
<reference evidence="6 7" key="1">
    <citation type="submission" date="2018-05" db="EMBL/GenBank/DDBJ databases">
        <title>Genome sequencing and assembly of the regulated plant pathogen Lachnellula willkommii and related sister species for the development of diagnostic species identification markers.</title>
        <authorList>
            <person name="Giroux E."/>
            <person name="Bilodeau G."/>
        </authorList>
    </citation>
    <scope>NUCLEOTIDE SEQUENCE [LARGE SCALE GENOMIC DNA]</scope>
    <source>
        <strain evidence="6 7">CBS 185.66</strain>
    </source>
</reference>
<sequence>MDDYMFKANVDRCKHVQEATTYLEIFTYSVSVSFLGSVPATGDEGFGLALLIGWAFAQGAFAPPVLRAGVKVVASMRLILQQNAKHPETFTPHVISLRPEIYKHMVEALNLPYRGIESTSAVGPLFWSAWDQDEENPHLQIVYRKSDVRKKGLTRGWELMLSHDVKAGMTTGFSKGTPSSDIVECIKHLKACSLQIGHPMLLPIIIFSHDVSFKTDIKQRDARDWLRRLEHAVSMRSEIEEREGYVKDGTVDLDAVNRDLVECHSQVLWKRPKAYIEILRAQEESMRRFWKELSEERRAEGGMRKLQASMLARLDFYRVKLQGIESYAYTTLQRLDIQRSALYNIIAQKESKLNFQMAGEQRKLAHASKRDSAAMKTISLLGVIFFPGAYLASVFSMTFFNFQDPGPVVDGRFWIYWAITIPITALIVGIWYVWEKKRERRYENEDQDLERGSEAMEKEIMAMMRKRTLSKASTWDTKKKE</sequence>
<dbReference type="OrthoDB" id="2830640at2759"/>
<protein>
    <submittedName>
        <fullName evidence="6">Uncharacterized protein</fullName>
    </submittedName>
</protein>
<accession>A0A8H8R7S9</accession>
<evidence type="ECO:0000256" key="3">
    <source>
        <dbReference type="ARBA" id="ARBA00022989"/>
    </source>
</evidence>
<feature type="transmembrane region" description="Helical" evidence="5">
    <location>
        <begin position="21"/>
        <end position="40"/>
    </location>
</feature>
<evidence type="ECO:0000256" key="5">
    <source>
        <dbReference type="SAM" id="Phobius"/>
    </source>
</evidence>
<evidence type="ECO:0000256" key="1">
    <source>
        <dbReference type="ARBA" id="ARBA00004141"/>
    </source>
</evidence>
<dbReference type="EMBL" id="QGMH01000011">
    <property type="protein sequence ID" value="TVY30020.1"/>
    <property type="molecule type" value="Genomic_DNA"/>
</dbReference>
<keyword evidence="3 5" id="KW-1133">Transmembrane helix</keyword>
<feature type="transmembrane region" description="Helical" evidence="5">
    <location>
        <begin position="46"/>
        <end position="66"/>
    </location>
</feature>
<dbReference type="SUPFAM" id="SSF144083">
    <property type="entry name" value="Magnesium transport protein CorA, transmembrane region"/>
    <property type="match status" value="1"/>
</dbReference>
<dbReference type="GO" id="GO:0016020">
    <property type="term" value="C:membrane"/>
    <property type="evidence" value="ECO:0007669"/>
    <property type="project" value="UniProtKB-SubCell"/>
</dbReference>
<dbReference type="InterPro" id="IPR045863">
    <property type="entry name" value="CorA_TM1_TM2"/>
</dbReference>
<dbReference type="GeneID" id="41982741"/>
<evidence type="ECO:0000256" key="4">
    <source>
        <dbReference type="ARBA" id="ARBA00023136"/>
    </source>
</evidence>
<evidence type="ECO:0000313" key="7">
    <source>
        <dbReference type="Proteomes" id="UP000431533"/>
    </source>
</evidence>
<evidence type="ECO:0000256" key="2">
    <source>
        <dbReference type="ARBA" id="ARBA00022692"/>
    </source>
</evidence>
<gene>
    <name evidence="6" type="ORF">LHYA1_G002543</name>
</gene>
<dbReference type="AlphaFoldDB" id="A0A8H8R7S9"/>
<dbReference type="Gene3D" id="1.20.58.340">
    <property type="entry name" value="Magnesium transport protein CorA, transmembrane region"/>
    <property type="match status" value="1"/>
</dbReference>
<dbReference type="RefSeq" id="XP_031008806.1">
    <property type="nucleotide sequence ID" value="XM_031147519.1"/>
</dbReference>
<feature type="transmembrane region" description="Helical" evidence="5">
    <location>
        <begin position="414"/>
        <end position="434"/>
    </location>
</feature>
<keyword evidence="7" id="KW-1185">Reference proteome</keyword>
<keyword evidence="2 5" id="KW-0812">Transmembrane</keyword>
<evidence type="ECO:0000313" key="6">
    <source>
        <dbReference type="EMBL" id="TVY30020.1"/>
    </source>
</evidence>
<organism evidence="6 7">
    <name type="scientific">Lachnellula hyalina</name>
    <dbReference type="NCBI Taxonomy" id="1316788"/>
    <lineage>
        <taxon>Eukaryota</taxon>
        <taxon>Fungi</taxon>
        <taxon>Dikarya</taxon>
        <taxon>Ascomycota</taxon>
        <taxon>Pezizomycotina</taxon>
        <taxon>Leotiomycetes</taxon>
        <taxon>Helotiales</taxon>
        <taxon>Lachnaceae</taxon>
        <taxon>Lachnellula</taxon>
    </lineage>
</organism>
<dbReference type="Proteomes" id="UP000431533">
    <property type="component" value="Unassembled WGS sequence"/>
</dbReference>